<protein>
    <submittedName>
        <fullName evidence="1">DUF2313 domain-containing protein</fullName>
    </submittedName>
</protein>
<dbReference type="RefSeq" id="WP_173130622.1">
    <property type="nucleotide sequence ID" value="NZ_JABMKX010000004.1"/>
</dbReference>
<dbReference type="EMBL" id="JABMKX010000004">
    <property type="protein sequence ID" value="NQX45355.1"/>
    <property type="molecule type" value="Genomic_DNA"/>
</dbReference>
<keyword evidence="2" id="KW-1185">Reference proteome</keyword>
<comment type="caution">
    <text evidence="1">The sequence shown here is derived from an EMBL/GenBank/DDBJ whole genome shotgun (WGS) entry which is preliminary data.</text>
</comment>
<accession>A0ABX2DLN9</accession>
<evidence type="ECO:0000313" key="2">
    <source>
        <dbReference type="Proteomes" id="UP000711047"/>
    </source>
</evidence>
<gene>
    <name evidence="1" type="ORF">HQN87_08425</name>
</gene>
<evidence type="ECO:0000313" key="1">
    <source>
        <dbReference type="EMBL" id="NQX45355.1"/>
    </source>
</evidence>
<dbReference type="InterPro" id="IPR018755">
    <property type="entry name" value="Phage_Mu_Gp48"/>
</dbReference>
<organism evidence="1 2">
    <name type="scientific">Paenibacillus tritici</name>
    <dbReference type="NCBI Taxonomy" id="1873425"/>
    <lineage>
        <taxon>Bacteria</taxon>
        <taxon>Bacillati</taxon>
        <taxon>Bacillota</taxon>
        <taxon>Bacilli</taxon>
        <taxon>Bacillales</taxon>
        <taxon>Paenibacillaceae</taxon>
        <taxon>Paenibacillus</taxon>
    </lineage>
</organism>
<dbReference type="Pfam" id="PF10076">
    <property type="entry name" value="Phage_Mu_Gp48"/>
    <property type="match status" value="1"/>
</dbReference>
<reference evidence="1 2" key="1">
    <citation type="submission" date="2020-05" db="EMBL/GenBank/DDBJ databases">
        <title>Paenibacillus glebae, sp. nov., Paenibacillus humi sp. nov., Paenibacillus pedi sp. nov., Paenibacillus terrestris sp. nov. and Paenibacillus terricola sp. nov., isolated from a forest top soil sample.</title>
        <authorList>
            <person name="Qi S."/>
            <person name="Carlier A."/>
            <person name="Cnockaert M."/>
            <person name="Vandamme P."/>
        </authorList>
    </citation>
    <scope>NUCLEOTIDE SEQUENCE [LARGE SCALE GENOMIC DNA]</scope>
    <source>
        <strain evidence="1 2">LMG 29502</strain>
    </source>
</reference>
<dbReference type="Proteomes" id="UP000711047">
    <property type="component" value="Unassembled WGS sequence"/>
</dbReference>
<proteinExistence type="predicted"/>
<sequence length="203" mass="22607">MSYGKYPYGTLLFAAEPEDTEPQPEDGLDLMQYLPDYYRGVKEMESLQDSLGREILALRTGAVVVLAQAYVETATQSLGRWEAELGLSTDPSKSAESRREIIKAKRRGAGTTTPQMIERVASAFTGGEVVVEEVPGEYRFVVRFVGSLGIPSNMAGLIQILEEIKPAHLGYEFIYTYTFWDSLKSLTWSGANGKTWNELRVYG</sequence>
<name>A0ABX2DLN9_9BACL</name>